<feature type="transmembrane region" description="Helical" evidence="2">
    <location>
        <begin position="45"/>
        <end position="63"/>
    </location>
</feature>
<evidence type="ECO:0000313" key="4">
    <source>
        <dbReference type="Proteomes" id="UP001642360"/>
    </source>
</evidence>
<dbReference type="Proteomes" id="UP001642360">
    <property type="component" value="Unassembled WGS sequence"/>
</dbReference>
<sequence>MTTRKMVGSGNVKAAGVQAEPKIPSPGEVPPEVLHQRKKLPICPVRMAVGGFAIVGLLGYLTLYSKKKPEATAIEVAKVATGNASPENTHPRN</sequence>
<keyword evidence="2" id="KW-0812">Transmembrane</keyword>
<keyword evidence="2" id="KW-1133">Transmembrane helix</keyword>
<reference evidence="3 4" key="1">
    <citation type="submission" date="2024-02" db="EMBL/GenBank/DDBJ databases">
        <authorList>
            <person name="Vignale AGUSTIN F."/>
            <person name="Sosa J E."/>
            <person name="Modenutti C."/>
        </authorList>
    </citation>
    <scope>NUCLEOTIDE SEQUENCE [LARGE SCALE GENOMIC DNA]</scope>
</reference>
<evidence type="ECO:0008006" key="5">
    <source>
        <dbReference type="Google" id="ProtNLM"/>
    </source>
</evidence>
<evidence type="ECO:0000256" key="2">
    <source>
        <dbReference type="SAM" id="Phobius"/>
    </source>
</evidence>
<keyword evidence="2" id="KW-0472">Membrane</keyword>
<proteinExistence type="predicted"/>
<dbReference type="EMBL" id="CAUOFW020005169">
    <property type="protein sequence ID" value="CAK9168859.1"/>
    <property type="molecule type" value="Genomic_DNA"/>
</dbReference>
<organism evidence="3 4">
    <name type="scientific">Ilex paraguariensis</name>
    <name type="common">yerba mate</name>
    <dbReference type="NCBI Taxonomy" id="185542"/>
    <lineage>
        <taxon>Eukaryota</taxon>
        <taxon>Viridiplantae</taxon>
        <taxon>Streptophyta</taxon>
        <taxon>Embryophyta</taxon>
        <taxon>Tracheophyta</taxon>
        <taxon>Spermatophyta</taxon>
        <taxon>Magnoliopsida</taxon>
        <taxon>eudicotyledons</taxon>
        <taxon>Gunneridae</taxon>
        <taxon>Pentapetalae</taxon>
        <taxon>asterids</taxon>
        <taxon>campanulids</taxon>
        <taxon>Aquifoliales</taxon>
        <taxon>Aquifoliaceae</taxon>
        <taxon>Ilex</taxon>
    </lineage>
</organism>
<evidence type="ECO:0000313" key="3">
    <source>
        <dbReference type="EMBL" id="CAK9168859.1"/>
    </source>
</evidence>
<evidence type="ECO:0000256" key="1">
    <source>
        <dbReference type="SAM" id="MobiDB-lite"/>
    </source>
</evidence>
<protein>
    <recommendedName>
        <fullName evidence="5">Transmembrane protein</fullName>
    </recommendedName>
</protein>
<feature type="region of interest" description="Disordered" evidence="1">
    <location>
        <begin position="1"/>
        <end position="31"/>
    </location>
</feature>
<keyword evidence="4" id="KW-1185">Reference proteome</keyword>
<gene>
    <name evidence="3" type="ORF">ILEXP_LOCUS38274</name>
</gene>
<dbReference type="PANTHER" id="PTHR33919">
    <property type="entry name" value="OS09G0127700 PROTEIN"/>
    <property type="match status" value="1"/>
</dbReference>
<dbReference type="PANTHER" id="PTHR33919:SF7">
    <property type="entry name" value="PROTEIN, PUTATIVE-RELATED"/>
    <property type="match status" value="1"/>
</dbReference>
<accession>A0ABC8THC9</accession>
<comment type="caution">
    <text evidence="3">The sequence shown here is derived from an EMBL/GenBank/DDBJ whole genome shotgun (WGS) entry which is preliminary data.</text>
</comment>
<name>A0ABC8THC9_9AQUA</name>
<dbReference type="AlphaFoldDB" id="A0ABC8THC9"/>